<dbReference type="InterPro" id="IPR005170">
    <property type="entry name" value="Transptr-assoc_dom"/>
</dbReference>
<keyword evidence="5 9" id="KW-1133">Transmembrane helix</keyword>
<dbReference type="Pfam" id="PF00571">
    <property type="entry name" value="CBS"/>
    <property type="match status" value="1"/>
</dbReference>
<evidence type="ECO:0000256" key="9">
    <source>
        <dbReference type="PROSITE-ProRule" id="PRU01193"/>
    </source>
</evidence>
<dbReference type="Gene3D" id="3.30.465.10">
    <property type="match status" value="1"/>
</dbReference>
<dbReference type="InterPro" id="IPR002550">
    <property type="entry name" value="CNNM"/>
</dbReference>
<keyword evidence="4" id="KW-0677">Repeat</keyword>
<proteinExistence type="predicted"/>
<dbReference type="PROSITE" id="PS51846">
    <property type="entry name" value="CNNM"/>
    <property type="match status" value="1"/>
</dbReference>
<evidence type="ECO:0000256" key="8">
    <source>
        <dbReference type="PROSITE-ProRule" id="PRU00703"/>
    </source>
</evidence>
<dbReference type="PANTHER" id="PTHR43099:SF5">
    <property type="entry name" value="HLYC_CORC FAMILY TRANSPORTER"/>
    <property type="match status" value="1"/>
</dbReference>
<evidence type="ECO:0000256" key="6">
    <source>
        <dbReference type="ARBA" id="ARBA00023122"/>
    </source>
</evidence>
<feature type="transmembrane region" description="Helical" evidence="10">
    <location>
        <begin position="136"/>
        <end position="158"/>
    </location>
</feature>
<organism evidence="13 14">
    <name type="scientific">Legionella dresdenensis</name>
    <dbReference type="NCBI Taxonomy" id="450200"/>
    <lineage>
        <taxon>Bacteria</taxon>
        <taxon>Pseudomonadati</taxon>
        <taxon>Pseudomonadota</taxon>
        <taxon>Gammaproteobacteria</taxon>
        <taxon>Legionellales</taxon>
        <taxon>Legionellaceae</taxon>
        <taxon>Legionella</taxon>
    </lineage>
</organism>
<dbReference type="InterPro" id="IPR051676">
    <property type="entry name" value="UPF0053_domain"/>
</dbReference>
<dbReference type="PROSITE" id="PS51371">
    <property type="entry name" value="CBS"/>
    <property type="match status" value="1"/>
</dbReference>
<dbReference type="Pfam" id="PF03471">
    <property type="entry name" value="CorC_HlyC"/>
    <property type="match status" value="1"/>
</dbReference>
<evidence type="ECO:0000259" key="12">
    <source>
        <dbReference type="PROSITE" id="PS51846"/>
    </source>
</evidence>
<dbReference type="RefSeq" id="WP_382341504.1">
    <property type="nucleotide sequence ID" value="NZ_JBHSAB010000004.1"/>
</dbReference>
<dbReference type="PANTHER" id="PTHR43099">
    <property type="entry name" value="UPF0053 PROTEIN YRKA"/>
    <property type="match status" value="1"/>
</dbReference>
<evidence type="ECO:0000256" key="7">
    <source>
        <dbReference type="ARBA" id="ARBA00023136"/>
    </source>
</evidence>
<evidence type="ECO:0000256" key="1">
    <source>
        <dbReference type="ARBA" id="ARBA00004651"/>
    </source>
</evidence>
<keyword evidence="2" id="KW-1003">Cell membrane</keyword>
<feature type="transmembrane region" description="Helical" evidence="10">
    <location>
        <begin position="103"/>
        <end position="124"/>
    </location>
</feature>
<dbReference type="InterPro" id="IPR046342">
    <property type="entry name" value="CBS_dom_sf"/>
</dbReference>
<dbReference type="InterPro" id="IPR016169">
    <property type="entry name" value="FAD-bd_PCMH_sub2"/>
</dbReference>
<keyword evidence="3 9" id="KW-0812">Transmembrane</keyword>
<dbReference type="CDD" id="cd04590">
    <property type="entry name" value="CBS_pair_CorC_HlyC_assoc"/>
    <property type="match status" value="1"/>
</dbReference>
<comment type="subcellular location">
    <subcellularLocation>
        <location evidence="1">Cell membrane</location>
        <topology evidence="1">Multi-pass membrane protein</topology>
    </subcellularLocation>
</comment>
<evidence type="ECO:0000256" key="2">
    <source>
        <dbReference type="ARBA" id="ARBA00022475"/>
    </source>
</evidence>
<evidence type="ECO:0000256" key="10">
    <source>
        <dbReference type="SAM" id="Phobius"/>
    </source>
</evidence>
<dbReference type="Proteomes" id="UP001595758">
    <property type="component" value="Unassembled WGS sequence"/>
</dbReference>
<dbReference type="InterPro" id="IPR036318">
    <property type="entry name" value="FAD-bd_PCMH-like_sf"/>
</dbReference>
<gene>
    <name evidence="13" type="ORF">ACFORL_04480</name>
</gene>
<evidence type="ECO:0000313" key="13">
    <source>
        <dbReference type="EMBL" id="MFC3908330.1"/>
    </source>
</evidence>
<evidence type="ECO:0000256" key="5">
    <source>
        <dbReference type="ARBA" id="ARBA00022989"/>
    </source>
</evidence>
<dbReference type="SUPFAM" id="SSF54631">
    <property type="entry name" value="CBS-domain pair"/>
    <property type="match status" value="1"/>
</dbReference>
<keyword evidence="6 8" id="KW-0129">CBS domain</keyword>
<protein>
    <submittedName>
        <fullName evidence="13">Hemolysin family protein</fullName>
    </submittedName>
</protein>
<dbReference type="Gene3D" id="3.10.580.10">
    <property type="entry name" value="CBS-domain"/>
    <property type="match status" value="1"/>
</dbReference>
<name>A0ABV8CE59_9GAMM</name>
<feature type="domain" description="CNNM transmembrane" evidence="12">
    <location>
        <begin position="1"/>
        <end position="203"/>
    </location>
</feature>
<accession>A0ABV8CE59</accession>
<keyword evidence="7 9" id="KW-0472">Membrane</keyword>
<dbReference type="SMART" id="SM01091">
    <property type="entry name" value="CorC_HlyC"/>
    <property type="match status" value="1"/>
</dbReference>
<evidence type="ECO:0000313" key="14">
    <source>
        <dbReference type="Proteomes" id="UP001595758"/>
    </source>
</evidence>
<dbReference type="SUPFAM" id="SSF56176">
    <property type="entry name" value="FAD-binding/transporter-associated domain-like"/>
    <property type="match status" value="1"/>
</dbReference>
<dbReference type="InterPro" id="IPR000644">
    <property type="entry name" value="CBS_dom"/>
</dbReference>
<keyword evidence="14" id="KW-1185">Reference proteome</keyword>
<evidence type="ECO:0000256" key="4">
    <source>
        <dbReference type="ARBA" id="ARBA00022737"/>
    </source>
</evidence>
<comment type="caution">
    <text evidence="13">The sequence shown here is derived from an EMBL/GenBank/DDBJ whole genome shotgun (WGS) entry which is preliminary data.</text>
</comment>
<dbReference type="EMBL" id="JBHSAB010000004">
    <property type="protein sequence ID" value="MFC3908330.1"/>
    <property type="molecule type" value="Genomic_DNA"/>
</dbReference>
<dbReference type="InterPro" id="IPR044751">
    <property type="entry name" value="Ion_transp-like_CBS"/>
</dbReference>
<evidence type="ECO:0000259" key="11">
    <source>
        <dbReference type="PROSITE" id="PS51371"/>
    </source>
</evidence>
<evidence type="ECO:0000256" key="3">
    <source>
        <dbReference type="ARBA" id="ARBA00022692"/>
    </source>
</evidence>
<sequence>MNNLFLLLLAGFLVLLNAFFVAAEFGMVRLRHTRVAIIAEKYPWKGAILAKVHKQLDAYLSACQLGITLASLGLGWVGEPAFSNLLTPMLHAIGLSQPAIIEFISFIIAFSLLSFLHIVVGELMPKSLAIRQSEQISLWTAVPLYGFYWLMYPVIWLLNSCSNLLLKILGLDEANPGEHFHSTDEIKLILRSSQVHGELTNQETNILAHTLELADLQVMDVMRSYDDMVTLDNIITKRKLIGILNHYRYSRYPVYNPETQEVIGLVHVKDLQPILHEKRSNDEIDLQPLLRPVPEISYKMPVLALLRKFQGGMPHFALVNNRQGTSIGFVTLDNLLHLVLGVIKDEFHKTQDAWVEHSDGTLSVKGDSPWFALERALQHELTLSQEQQEETATIAGLILNQLGAVPVEGQVIEFTDFIATIEKMQGARILEVRIQPKPQAE</sequence>
<dbReference type="Pfam" id="PF01595">
    <property type="entry name" value="CNNM"/>
    <property type="match status" value="1"/>
</dbReference>
<reference evidence="14" key="1">
    <citation type="journal article" date="2019" name="Int. J. Syst. Evol. Microbiol.">
        <title>The Global Catalogue of Microorganisms (GCM) 10K type strain sequencing project: providing services to taxonomists for standard genome sequencing and annotation.</title>
        <authorList>
            <consortium name="The Broad Institute Genomics Platform"/>
            <consortium name="The Broad Institute Genome Sequencing Center for Infectious Disease"/>
            <person name="Wu L."/>
            <person name="Ma J."/>
        </authorList>
    </citation>
    <scope>NUCLEOTIDE SEQUENCE [LARGE SCALE GENOMIC DNA]</scope>
    <source>
        <strain evidence="14">CCUG 59858</strain>
    </source>
</reference>
<feature type="domain" description="CBS" evidence="11">
    <location>
        <begin position="222"/>
        <end position="283"/>
    </location>
</feature>